<dbReference type="PANTHER" id="PTHR24287">
    <property type="entry name" value="P450, PUTATIVE (EUROFUNG)-RELATED"/>
    <property type="match status" value="1"/>
</dbReference>
<dbReference type="PANTHER" id="PTHR24287:SF18">
    <property type="entry name" value="CYTOCHROME P450 MONOOXYGENASE APDE-RELATED"/>
    <property type="match status" value="1"/>
</dbReference>
<dbReference type="GeneID" id="25320698"/>
<comment type="caution">
    <text evidence="9">The sequence shown here is derived from an EMBL/GenBank/DDBJ whole genome shotgun (WGS) entry which is preliminary data.</text>
</comment>
<dbReference type="PRINTS" id="PR00464">
    <property type="entry name" value="EP450II"/>
</dbReference>
<dbReference type="RefSeq" id="XP_013324236.1">
    <property type="nucleotide sequence ID" value="XM_013468782.1"/>
</dbReference>
<evidence type="ECO:0000256" key="6">
    <source>
        <dbReference type="ARBA" id="ARBA00023004"/>
    </source>
</evidence>
<keyword evidence="4" id="KW-0479">Metal-binding</keyword>
<feature type="non-terminal residue" evidence="9">
    <location>
        <position position="376"/>
    </location>
</feature>
<keyword evidence="10" id="KW-1185">Reference proteome</keyword>
<comment type="similarity">
    <text evidence="2">Belongs to the cytochrome P450 family.</text>
</comment>
<dbReference type="Pfam" id="PF00067">
    <property type="entry name" value="p450"/>
    <property type="match status" value="1"/>
</dbReference>
<dbReference type="InterPro" id="IPR002402">
    <property type="entry name" value="Cyt_P450_E_grp-II"/>
</dbReference>
<evidence type="ECO:0000256" key="7">
    <source>
        <dbReference type="ARBA" id="ARBA00023033"/>
    </source>
</evidence>
<keyword evidence="6" id="KW-0408">Iron</keyword>
<name>A0A0F4YHI0_RASE3</name>
<evidence type="ECO:0000256" key="5">
    <source>
        <dbReference type="ARBA" id="ARBA00023002"/>
    </source>
</evidence>
<feature type="transmembrane region" description="Helical" evidence="8">
    <location>
        <begin position="6"/>
        <end position="26"/>
    </location>
</feature>
<evidence type="ECO:0000256" key="1">
    <source>
        <dbReference type="ARBA" id="ARBA00001971"/>
    </source>
</evidence>
<dbReference type="PRINTS" id="PR01239">
    <property type="entry name" value="EP450IICYP52"/>
</dbReference>
<keyword evidence="8" id="KW-0472">Membrane</keyword>
<accession>A0A0F4YHI0</accession>
<proteinExistence type="inferred from homology"/>
<keyword evidence="8" id="KW-1133">Transmembrane helix</keyword>
<dbReference type="AlphaFoldDB" id="A0A0F4YHI0"/>
<dbReference type="SUPFAM" id="SSF48264">
    <property type="entry name" value="Cytochrome P450"/>
    <property type="match status" value="1"/>
</dbReference>
<protein>
    <submittedName>
        <fullName evidence="9">Cytochrome P450 alkane hydroxylase</fullName>
    </submittedName>
</protein>
<keyword evidence="7" id="KW-0503">Monooxygenase</keyword>
<evidence type="ECO:0000313" key="9">
    <source>
        <dbReference type="EMBL" id="KKA17624.1"/>
    </source>
</evidence>
<dbReference type="InterPro" id="IPR047146">
    <property type="entry name" value="Cyt_P450_E_CYP52_fungi"/>
</dbReference>
<dbReference type="Proteomes" id="UP000053958">
    <property type="component" value="Unassembled WGS sequence"/>
</dbReference>
<gene>
    <name evidence="9" type="ORF">T310_8438</name>
</gene>
<keyword evidence="8" id="KW-0812">Transmembrane</keyword>
<keyword evidence="3" id="KW-0349">Heme</keyword>
<dbReference type="EMBL" id="LASV01000598">
    <property type="protein sequence ID" value="KKA17624.1"/>
    <property type="molecule type" value="Genomic_DNA"/>
</dbReference>
<reference evidence="9 10" key="1">
    <citation type="submission" date="2015-04" db="EMBL/GenBank/DDBJ databases">
        <authorList>
            <person name="Heijne W.H."/>
            <person name="Fedorova N.D."/>
            <person name="Nierman W.C."/>
            <person name="Vollebregt A.W."/>
            <person name="Zhao Z."/>
            <person name="Wu L."/>
            <person name="Kumar M."/>
            <person name="Stam H."/>
            <person name="van den Berg M.A."/>
            <person name="Pel H.J."/>
        </authorList>
    </citation>
    <scope>NUCLEOTIDE SEQUENCE [LARGE SCALE GENOMIC DNA]</scope>
    <source>
        <strain evidence="9 10">CBS 393.64</strain>
    </source>
</reference>
<keyword evidence="5" id="KW-0560">Oxidoreductase</keyword>
<dbReference type="GO" id="GO:0020037">
    <property type="term" value="F:heme binding"/>
    <property type="evidence" value="ECO:0007669"/>
    <property type="project" value="InterPro"/>
</dbReference>
<evidence type="ECO:0000256" key="3">
    <source>
        <dbReference type="ARBA" id="ARBA00022617"/>
    </source>
</evidence>
<dbReference type="InterPro" id="IPR002974">
    <property type="entry name" value="Cyt_P450_E_CYP52_ascomycetes"/>
</dbReference>
<dbReference type="InterPro" id="IPR036396">
    <property type="entry name" value="Cyt_P450_sf"/>
</dbReference>
<evidence type="ECO:0000256" key="4">
    <source>
        <dbReference type="ARBA" id="ARBA00022723"/>
    </source>
</evidence>
<evidence type="ECO:0000256" key="8">
    <source>
        <dbReference type="SAM" id="Phobius"/>
    </source>
</evidence>
<sequence length="376" mass="42769">MTLSYSVLAASFLATYVVYLLARSIFRALRRRRLAKIHGCRPPPQLPSPFFGIPAFFDLVRAAKRKQVVQHIEKIVARCGTTFERTILGYSQIATIDPENIKAMLATQFNDFALGTRHEIFYPLLGDGIFTLDGAGWSHSRALLRPQFTRDQVADIGMLSSHVDHFLAALPKDRTAFDIQELLFRLTLDSATEFLFGESTHSLSPNFVAGSGPLANCGGEEGFAHAFNLAQEYLVDRGRAQALYWLINPPKFRQAVKLVHEVVDYYVDQAIKKSQQLEKKDSSGSDNKRYVFLEAVARDTQDRKVLRDQMLNILLAGRDTTASLLSSSFFYLARHPRVWTRLREEIIRAFPPTESADTITIERLREVKYLRYFLNE</sequence>
<dbReference type="GO" id="GO:0005506">
    <property type="term" value="F:iron ion binding"/>
    <property type="evidence" value="ECO:0007669"/>
    <property type="project" value="InterPro"/>
</dbReference>
<evidence type="ECO:0000256" key="2">
    <source>
        <dbReference type="ARBA" id="ARBA00010617"/>
    </source>
</evidence>
<dbReference type="InterPro" id="IPR001128">
    <property type="entry name" value="Cyt_P450"/>
</dbReference>
<organism evidence="9 10">
    <name type="scientific">Rasamsonia emersonii (strain ATCC 16479 / CBS 393.64 / IMI 116815)</name>
    <dbReference type="NCBI Taxonomy" id="1408163"/>
    <lineage>
        <taxon>Eukaryota</taxon>
        <taxon>Fungi</taxon>
        <taxon>Dikarya</taxon>
        <taxon>Ascomycota</taxon>
        <taxon>Pezizomycotina</taxon>
        <taxon>Eurotiomycetes</taxon>
        <taxon>Eurotiomycetidae</taxon>
        <taxon>Eurotiales</taxon>
        <taxon>Trichocomaceae</taxon>
        <taxon>Rasamsonia</taxon>
    </lineage>
</organism>
<dbReference type="Gene3D" id="1.10.630.10">
    <property type="entry name" value="Cytochrome P450"/>
    <property type="match status" value="1"/>
</dbReference>
<comment type="cofactor">
    <cofactor evidence="1">
        <name>heme</name>
        <dbReference type="ChEBI" id="CHEBI:30413"/>
    </cofactor>
</comment>
<dbReference type="OrthoDB" id="1470350at2759"/>
<dbReference type="GO" id="GO:0016712">
    <property type="term" value="F:oxidoreductase activity, acting on paired donors, with incorporation or reduction of molecular oxygen, reduced flavin or flavoprotein as one donor, and incorporation of one atom of oxygen"/>
    <property type="evidence" value="ECO:0007669"/>
    <property type="project" value="InterPro"/>
</dbReference>
<dbReference type="STRING" id="1408163.A0A0F4YHI0"/>
<evidence type="ECO:0000313" key="10">
    <source>
        <dbReference type="Proteomes" id="UP000053958"/>
    </source>
</evidence>